<evidence type="ECO:0000313" key="2">
    <source>
        <dbReference type="EMBL" id="CAB3794021.1"/>
    </source>
</evidence>
<protein>
    <submittedName>
        <fullName evidence="2">2-amino-1-hydroxyethylphosphonate dioxygenase (Glycine-forming)</fullName>
        <ecNumber evidence="2">1.13.11.78</ecNumber>
    </submittedName>
</protein>
<dbReference type="InterPro" id="IPR017670">
    <property type="entry name" value="Phosphonate_degrad-assoc"/>
</dbReference>
<dbReference type="Proteomes" id="UP000494115">
    <property type="component" value="Unassembled WGS sequence"/>
</dbReference>
<accession>A0A6S7D222</accession>
<dbReference type="PANTHER" id="PTHR40202">
    <property type="match status" value="1"/>
</dbReference>
<keyword evidence="3" id="KW-1185">Reference proteome</keyword>
<dbReference type="Gene3D" id="1.10.3210.10">
    <property type="entry name" value="Hypothetical protein af1432"/>
    <property type="match status" value="1"/>
</dbReference>
<name>A0A6S7D222_9BURK</name>
<gene>
    <name evidence="2" type="primary">phnZ</name>
    <name evidence="2" type="ORF">LMG28138_03635</name>
</gene>
<dbReference type="InterPro" id="IPR003607">
    <property type="entry name" value="HD/PDEase_dom"/>
</dbReference>
<dbReference type="EMBL" id="CADIKM010000018">
    <property type="protein sequence ID" value="CAB3794021.1"/>
    <property type="molecule type" value="Genomic_DNA"/>
</dbReference>
<feature type="domain" description="HD" evidence="1">
    <location>
        <begin position="28"/>
        <end position="104"/>
    </location>
</feature>
<proteinExistence type="predicted"/>
<dbReference type="InterPro" id="IPR006674">
    <property type="entry name" value="HD_domain"/>
</dbReference>
<dbReference type="GO" id="GO:0051213">
    <property type="term" value="F:dioxygenase activity"/>
    <property type="evidence" value="ECO:0007669"/>
    <property type="project" value="UniProtKB-KW"/>
</dbReference>
<dbReference type="Pfam" id="PF01966">
    <property type="entry name" value="HD"/>
    <property type="match status" value="1"/>
</dbReference>
<dbReference type="InterPro" id="IPR052567">
    <property type="entry name" value="OP_Dioxygenase"/>
</dbReference>
<dbReference type="SUPFAM" id="SSF109604">
    <property type="entry name" value="HD-domain/PDEase-like"/>
    <property type="match status" value="1"/>
</dbReference>
<dbReference type="PANTHER" id="PTHR40202:SF1">
    <property type="entry name" value="HD DOMAIN-CONTAINING PROTEIN"/>
    <property type="match status" value="1"/>
</dbReference>
<keyword evidence="2" id="KW-0223">Dioxygenase</keyword>
<organism evidence="2 3">
    <name type="scientific">Pararobbsia alpina</name>
    <dbReference type="NCBI Taxonomy" id="621374"/>
    <lineage>
        <taxon>Bacteria</taxon>
        <taxon>Pseudomonadati</taxon>
        <taxon>Pseudomonadota</taxon>
        <taxon>Betaproteobacteria</taxon>
        <taxon>Burkholderiales</taxon>
        <taxon>Burkholderiaceae</taxon>
        <taxon>Pararobbsia</taxon>
    </lineage>
</organism>
<dbReference type="NCBIfam" id="TIGR03276">
    <property type="entry name" value="Phn-HD"/>
    <property type="match status" value="1"/>
</dbReference>
<evidence type="ECO:0000259" key="1">
    <source>
        <dbReference type="Pfam" id="PF01966"/>
    </source>
</evidence>
<dbReference type="EC" id="1.13.11.78" evidence="2"/>
<dbReference type="RefSeq" id="WP_175106145.1">
    <property type="nucleotide sequence ID" value="NZ_CADIKM010000018.1"/>
</dbReference>
<dbReference type="AlphaFoldDB" id="A0A6S7D222"/>
<dbReference type="CDD" id="cd00077">
    <property type="entry name" value="HDc"/>
    <property type="match status" value="1"/>
</dbReference>
<reference evidence="2 3" key="1">
    <citation type="submission" date="2020-04" db="EMBL/GenBank/DDBJ databases">
        <authorList>
            <person name="De Canck E."/>
        </authorList>
    </citation>
    <scope>NUCLEOTIDE SEQUENCE [LARGE SCALE GENOMIC DNA]</scope>
    <source>
        <strain evidence="2 3">LMG 28138</strain>
    </source>
</reference>
<keyword evidence="2" id="KW-0560">Oxidoreductase</keyword>
<evidence type="ECO:0000313" key="3">
    <source>
        <dbReference type="Proteomes" id="UP000494115"/>
    </source>
</evidence>
<sequence>MALSIKDIRQLYEQHGGIAYSGEPVTQLEHALQTALLAEQANAGDDLVVAAFLHDLGHLLNLQGHSPTVQGIDDQHQYFALPFLRRVLPETVLEPIRLHVDAKRCLCAIDAQYFGKLSADSVRSLRLQGGAFDETEARAFLDKPYAEDAIRLRRWDDQAKIARLTTPGLSYYMDVVSQVAARFAERAGVNVDMRAGV</sequence>